<proteinExistence type="predicted"/>
<evidence type="ECO:0000313" key="5">
    <source>
        <dbReference type="EMBL" id="OLA39006.1"/>
    </source>
</evidence>
<dbReference type="PANTHER" id="PTHR35936:SF19">
    <property type="entry name" value="AMINO-ACID-BINDING PROTEIN YXEM-RELATED"/>
    <property type="match status" value="1"/>
</dbReference>
<protein>
    <recommendedName>
        <fullName evidence="7">ABC transporter substrate-binding protein</fullName>
    </recommendedName>
</protein>
<dbReference type="RefSeq" id="WP_303679376.1">
    <property type="nucleotide sequence ID" value="NZ_MNTG01000003.1"/>
</dbReference>
<gene>
    <name evidence="5" type="ORF">BHW43_02465</name>
</gene>
<dbReference type="SMART" id="SM00062">
    <property type="entry name" value="PBPb"/>
    <property type="match status" value="1"/>
</dbReference>
<name>A0A1Q6R9K0_9FIRM</name>
<dbReference type="AlphaFoldDB" id="A0A1Q6R9K0"/>
<evidence type="ECO:0000259" key="3">
    <source>
        <dbReference type="SMART" id="SM00062"/>
    </source>
</evidence>
<evidence type="ECO:0008006" key="7">
    <source>
        <dbReference type="Google" id="ProtNLM"/>
    </source>
</evidence>
<dbReference type="CDD" id="cd13530">
    <property type="entry name" value="PBP2_peptides_like"/>
    <property type="match status" value="1"/>
</dbReference>
<dbReference type="Gene3D" id="3.40.190.10">
    <property type="entry name" value="Periplasmic binding protein-like II"/>
    <property type="match status" value="2"/>
</dbReference>
<organism evidence="5 6">
    <name type="scientific">Phascolarctobacterium succinatutens</name>
    <dbReference type="NCBI Taxonomy" id="626940"/>
    <lineage>
        <taxon>Bacteria</taxon>
        <taxon>Bacillati</taxon>
        <taxon>Bacillota</taxon>
        <taxon>Negativicutes</taxon>
        <taxon>Acidaminococcales</taxon>
        <taxon>Acidaminococcaceae</taxon>
        <taxon>Phascolarctobacterium</taxon>
    </lineage>
</organism>
<evidence type="ECO:0000256" key="1">
    <source>
        <dbReference type="ARBA" id="ARBA00022729"/>
    </source>
</evidence>
<dbReference type="SMART" id="SM00079">
    <property type="entry name" value="PBPe"/>
    <property type="match status" value="1"/>
</dbReference>
<dbReference type="SUPFAM" id="SSF53850">
    <property type="entry name" value="Periplasmic binding protein-like II"/>
    <property type="match status" value="1"/>
</dbReference>
<dbReference type="GO" id="GO:0015276">
    <property type="term" value="F:ligand-gated monoatomic ion channel activity"/>
    <property type="evidence" value="ECO:0007669"/>
    <property type="project" value="InterPro"/>
</dbReference>
<feature type="domain" description="Solute-binding protein family 3/N-terminal" evidence="3">
    <location>
        <begin position="36"/>
        <end position="259"/>
    </location>
</feature>
<feature type="domain" description="Ionotropic glutamate receptor C-terminal" evidence="4">
    <location>
        <begin position="36"/>
        <end position="259"/>
    </location>
</feature>
<dbReference type="InterPro" id="IPR001638">
    <property type="entry name" value="Solute-binding_3/MltF_N"/>
</dbReference>
<dbReference type="PROSITE" id="PS51257">
    <property type="entry name" value="PROKAR_LIPOPROTEIN"/>
    <property type="match status" value="1"/>
</dbReference>
<feature type="signal peptide" evidence="2">
    <location>
        <begin position="1"/>
        <end position="18"/>
    </location>
</feature>
<feature type="chain" id="PRO_5038966886" description="ABC transporter substrate-binding protein" evidence="2">
    <location>
        <begin position="19"/>
        <end position="259"/>
    </location>
</feature>
<dbReference type="EMBL" id="MNTG01000003">
    <property type="protein sequence ID" value="OLA39006.1"/>
    <property type="molecule type" value="Genomic_DNA"/>
</dbReference>
<dbReference type="GO" id="GO:0016020">
    <property type="term" value="C:membrane"/>
    <property type="evidence" value="ECO:0007669"/>
    <property type="project" value="InterPro"/>
</dbReference>
<dbReference type="STRING" id="626940.BHW43_02465"/>
<reference evidence="5 6" key="1">
    <citation type="journal article" date="2016" name="Nat. Biotechnol.">
        <title>Measurement of bacterial replication rates in microbial communities.</title>
        <authorList>
            <person name="Brown C.T."/>
            <person name="Olm M.R."/>
            <person name="Thomas B.C."/>
            <person name="Banfield J.F."/>
        </authorList>
    </citation>
    <scope>NUCLEOTIDE SEQUENCE [LARGE SCALE GENOMIC DNA]</scope>
    <source>
        <strain evidence="5">46_33</strain>
    </source>
</reference>
<evidence type="ECO:0000256" key="2">
    <source>
        <dbReference type="SAM" id="SignalP"/>
    </source>
</evidence>
<dbReference type="PANTHER" id="PTHR35936">
    <property type="entry name" value="MEMBRANE-BOUND LYTIC MUREIN TRANSGLYCOSYLASE F"/>
    <property type="match status" value="1"/>
</dbReference>
<comment type="caution">
    <text evidence="5">The sequence shown here is derived from an EMBL/GenBank/DDBJ whole genome shotgun (WGS) entry which is preliminary data.</text>
</comment>
<dbReference type="InterPro" id="IPR001320">
    <property type="entry name" value="Iontro_rcpt_C"/>
</dbReference>
<accession>A0A1Q6R9K0</accession>
<dbReference type="Pfam" id="PF00497">
    <property type="entry name" value="SBP_bac_3"/>
    <property type="match status" value="1"/>
</dbReference>
<keyword evidence="1 2" id="KW-0732">Signal</keyword>
<sequence>MKKFFMLMFCVVMAFALAGCGGSNEKNASQAPECKVLKVATDANFPPFEFYQEQSKVHTGFDIALAKAVAKQMGYEKVEFVNVDFKNILTGLQDKKYDMAVAALSITPERERLVDFSEAYAEDGYKVIVSKNSKLGDDFSALAGKTVVAEEGSYAEEFLKSKAKDVKVVPVRDTEAGIKLVAAGKADALVASKIVASFFITHNYSAKVKFAGETILDKDKYGIAVAHGNQEMVKKVNEALKEVKRSGEYKNIYSSYFGN</sequence>
<evidence type="ECO:0000313" key="6">
    <source>
        <dbReference type="Proteomes" id="UP000186777"/>
    </source>
</evidence>
<evidence type="ECO:0000259" key="4">
    <source>
        <dbReference type="SMART" id="SM00079"/>
    </source>
</evidence>
<dbReference type="Proteomes" id="UP000186777">
    <property type="component" value="Unassembled WGS sequence"/>
</dbReference>